<evidence type="ECO:0000313" key="3">
    <source>
        <dbReference type="EnsemblMetazoa" id="AATE011641-PA.1"/>
    </source>
</evidence>
<protein>
    <submittedName>
        <fullName evidence="3">Uncharacterized protein</fullName>
    </submittedName>
</protein>
<organism evidence="3">
    <name type="scientific">Anopheles atroparvus</name>
    <name type="common">European mosquito</name>
    <dbReference type="NCBI Taxonomy" id="41427"/>
    <lineage>
        <taxon>Eukaryota</taxon>
        <taxon>Metazoa</taxon>
        <taxon>Ecdysozoa</taxon>
        <taxon>Arthropoda</taxon>
        <taxon>Hexapoda</taxon>
        <taxon>Insecta</taxon>
        <taxon>Pterygota</taxon>
        <taxon>Neoptera</taxon>
        <taxon>Endopterygota</taxon>
        <taxon>Diptera</taxon>
        <taxon>Nematocera</taxon>
        <taxon>Culicoidea</taxon>
        <taxon>Culicidae</taxon>
        <taxon>Anophelinae</taxon>
        <taxon>Anopheles</taxon>
    </lineage>
</organism>
<keyword evidence="2" id="KW-0732">Signal</keyword>
<name>A0A182J5A3_ANOAO</name>
<dbReference type="STRING" id="41427.A0A182J5A3"/>
<feature type="compositionally biased region" description="Polar residues" evidence="1">
    <location>
        <begin position="401"/>
        <end position="426"/>
    </location>
</feature>
<evidence type="ECO:0000256" key="2">
    <source>
        <dbReference type="SAM" id="SignalP"/>
    </source>
</evidence>
<feature type="compositionally biased region" description="Basic and acidic residues" evidence="1">
    <location>
        <begin position="521"/>
        <end position="534"/>
    </location>
</feature>
<evidence type="ECO:0000256" key="1">
    <source>
        <dbReference type="SAM" id="MobiDB-lite"/>
    </source>
</evidence>
<sequence length="553" mass="59224">LLCLPLVRKMVKSSGVVALLAMALVHLACANLASDSTVSSGKLLSGPAPPPSPSTSLGGLYRSARDDYNARRHCSNCGPGYERDMRTYGRRGIVGYYSGMGSIEDDRNWYYRPEVFDDRVRGGGGGYQQSYAAAGYRQPGYMMGYEYDRYMHRPDDRGYGYGYPGMGMNPGGYYDTGSSRMSQYPEMMRGYGYRGNGYDNLDPQYEYYMTQRGSAGMSNRDRYYQPQGYYEDRMGYGGQYDQKNFRPWDQTYSGISGFDNSGRGYYFASRPSTSSSPSSPSSSPTSSSSSPSYSAHASYHVQAQPAPAPSGYGGHGGSSQGHEPANRPGQQGYRPEYQHHGGPDRPDYQPPSDAASSCCRNRYPEQASHHPAAPGNYPGHNPTGPNAASAYGDGAGAHNRPATSSGTWSYVSSGPTGVQHHGGSSTSAQASYGGHQSGGGPGQYPGGSGASGHESYGGNRGGAEQHRETDSRHQSAAYGGRPRPSAIGDTSYLMERGDDSNRVSSDPTPKPTDEDNSASRAKPDPVPKNAHNESEDPSAPGSDSNAHNIDRSA</sequence>
<accession>A0A182J5A3</accession>
<feature type="compositionally biased region" description="Basic and acidic residues" evidence="1">
    <location>
        <begin position="336"/>
        <end position="347"/>
    </location>
</feature>
<feature type="signal peptide" evidence="2">
    <location>
        <begin position="1"/>
        <end position="30"/>
    </location>
</feature>
<feature type="region of interest" description="Disordered" evidence="1">
    <location>
        <begin position="40"/>
        <end position="59"/>
    </location>
</feature>
<dbReference type="AlphaFoldDB" id="A0A182J5A3"/>
<reference evidence="3" key="1">
    <citation type="submission" date="2022-08" db="UniProtKB">
        <authorList>
            <consortium name="EnsemblMetazoa"/>
        </authorList>
    </citation>
    <scope>IDENTIFICATION</scope>
    <source>
        <strain evidence="3">EBRO</strain>
    </source>
</reference>
<dbReference type="VEuPathDB" id="VectorBase:AATE011641"/>
<feature type="region of interest" description="Disordered" evidence="1">
    <location>
        <begin position="269"/>
        <end position="553"/>
    </location>
</feature>
<proteinExistence type="predicted"/>
<feature type="compositionally biased region" description="Low complexity" evidence="1">
    <location>
        <begin position="271"/>
        <end position="300"/>
    </location>
</feature>
<feature type="compositionally biased region" description="Gly residues" evidence="1">
    <location>
        <begin position="435"/>
        <end position="450"/>
    </location>
</feature>
<dbReference type="EnsemblMetazoa" id="AATE011641-RA">
    <property type="protein sequence ID" value="AATE011641-PA.1"/>
    <property type="gene ID" value="AATE011641"/>
</dbReference>
<feature type="chain" id="PRO_5043489728" evidence="2">
    <location>
        <begin position="31"/>
        <end position="553"/>
    </location>
</feature>
<feature type="compositionally biased region" description="Basic and acidic residues" evidence="1">
    <location>
        <begin position="463"/>
        <end position="473"/>
    </location>
</feature>